<dbReference type="WBParaSite" id="TMUE_1000004697.1">
    <property type="protein sequence ID" value="TMUE_1000004697.1"/>
    <property type="gene ID" value="WBGene00299065"/>
</dbReference>
<reference evidence="6" key="1">
    <citation type="submission" date="2019-12" db="UniProtKB">
        <authorList>
            <consortium name="WormBaseParasite"/>
        </authorList>
    </citation>
    <scope>IDENTIFICATION</scope>
</reference>
<dbReference type="GO" id="GO:0008270">
    <property type="term" value="F:zinc ion binding"/>
    <property type="evidence" value="ECO:0007669"/>
    <property type="project" value="UniProtKB-KW"/>
</dbReference>
<keyword evidence="3" id="KW-0862">Zinc</keyword>
<dbReference type="Gene3D" id="2.20.25.240">
    <property type="match status" value="1"/>
</dbReference>
<sequence>MADVLSQRQRPKFVHEGHMYTFNALDFTGMIKFWLCDKRYEYGCKVRIYISVETNEVMKTVNFHCHGGDAARVDIAAVCTAVKSRAENALETPPVILNDTYLSVSSDVKAQMPSTKAMRKTIQRRKCDVSAATSQPASRASIVIPEAYQTYGGQEQYLLYDSGLGDGDRLLILDDSRTWRRASI</sequence>
<evidence type="ECO:0000256" key="2">
    <source>
        <dbReference type="ARBA" id="ARBA00022771"/>
    </source>
</evidence>
<feature type="domain" description="FLYWCH-type" evidence="4">
    <location>
        <begin position="6"/>
        <end position="66"/>
    </location>
</feature>
<evidence type="ECO:0000313" key="6">
    <source>
        <dbReference type="WBParaSite" id="TMUE_1000004697.1"/>
    </source>
</evidence>
<keyword evidence="1" id="KW-0479">Metal-binding</keyword>
<dbReference type="Pfam" id="PF04500">
    <property type="entry name" value="FLYWCH"/>
    <property type="match status" value="1"/>
</dbReference>
<evidence type="ECO:0000259" key="4">
    <source>
        <dbReference type="Pfam" id="PF04500"/>
    </source>
</evidence>
<proteinExistence type="predicted"/>
<name>A0A5S6QCP0_TRIMR</name>
<keyword evidence="5" id="KW-1185">Reference proteome</keyword>
<accession>A0A5S6QCP0</accession>
<organism evidence="5 6">
    <name type="scientific">Trichuris muris</name>
    <name type="common">Mouse whipworm</name>
    <dbReference type="NCBI Taxonomy" id="70415"/>
    <lineage>
        <taxon>Eukaryota</taxon>
        <taxon>Metazoa</taxon>
        <taxon>Ecdysozoa</taxon>
        <taxon>Nematoda</taxon>
        <taxon>Enoplea</taxon>
        <taxon>Dorylaimia</taxon>
        <taxon>Trichinellida</taxon>
        <taxon>Trichuridae</taxon>
        <taxon>Trichuris</taxon>
    </lineage>
</organism>
<protein>
    <submittedName>
        <fullName evidence="6">FLYWCH-type domain-containing protein</fullName>
    </submittedName>
</protein>
<dbReference type="AlphaFoldDB" id="A0A5S6QCP0"/>
<keyword evidence="2" id="KW-0863">Zinc-finger</keyword>
<evidence type="ECO:0000256" key="1">
    <source>
        <dbReference type="ARBA" id="ARBA00022723"/>
    </source>
</evidence>
<evidence type="ECO:0000313" key="5">
    <source>
        <dbReference type="Proteomes" id="UP000046395"/>
    </source>
</evidence>
<dbReference type="Proteomes" id="UP000046395">
    <property type="component" value="Unassembled WGS sequence"/>
</dbReference>
<evidence type="ECO:0000256" key="3">
    <source>
        <dbReference type="ARBA" id="ARBA00022833"/>
    </source>
</evidence>
<dbReference type="InterPro" id="IPR007588">
    <property type="entry name" value="Znf_FLYWCH"/>
</dbReference>